<comment type="similarity">
    <text evidence="2 17">Belongs to the cation transport ATPase (P-type) (TC 3.A.3) family. Type IV subfamily.</text>
</comment>
<evidence type="ECO:0000256" key="5">
    <source>
        <dbReference type="ARBA" id="ARBA00022723"/>
    </source>
</evidence>
<evidence type="ECO:0000256" key="1">
    <source>
        <dbReference type="ARBA" id="ARBA00004141"/>
    </source>
</evidence>
<feature type="binding site" evidence="15">
    <location>
        <position position="517"/>
    </location>
    <ligand>
        <name>ATP</name>
        <dbReference type="ChEBI" id="CHEBI:30616"/>
    </ligand>
</feature>
<dbReference type="InterPro" id="IPR001757">
    <property type="entry name" value="P_typ_ATPase"/>
</dbReference>
<dbReference type="FunFam" id="3.40.1110.10:FF:000087">
    <property type="entry name" value="Phospholipid-transporting ATPase"/>
    <property type="match status" value="1"/>
</dbReference>
<feature type="domain" description="P-type ATPase C-terminal" evidence="20">
    <location>
        <begin position="1003"/>
        <end position="1254"/>
    </location>
</feature>
<dbReference type="Pfam" id="PF16209">
    <property type="entry name" value="PhoLip_ATPase_N"/>
    <property type="match status" value="1"/>
</dbReference>
<evidence type="ECO:0000256" key="4">
    <source>
        <dbReference type="ARBA" id="ARBA00022692"/>
    </source>
</evidence>
<dbReference type="SUPFAM" id="SSF56784">
    <property type="entry name" value="HAD-like"/>
    <property type="match status" value="1"/>
</dbReference>
<feature type="binding site" evidence="15">
    <location>
        <position position="714"/>
    </location>
    <ligand>
        <name>ATP</name>
        <dbReference type="ChEBI" id="CHEBI:30616"/>
    </ligand>
</feature>
<feature type="binding site" evidence="16">
    <location>
        <position position="981"/>
    </location>
    <ligand>
        <name>Mg(2+)</name>
        <dbReference type="ChEBI" id="CHEBI:18420"/>
    </ligand>
</feature>
<feature type="binding site" evidence="15">
    <location>
        <position position="646"/>
    </location>
    <ligand>
        <name>ATP</name>
        <dbReference type="ChEBI" id="CHEBI:30616"/>
    </ligand>
</feature>
<evidence type="ECO:0000256" key="17">
    <source>
        <dbReference type="RuleBase" id="RU362033"/>
    </source>
</evidence>
<sequence>MVRSRKSSANKSTFQKVLDKLNPQTLFAREPPAPKQRRIYINKPYPASELGPKGKVPKGSRYPSSQSITSKYTVVSFLPRNLIEQFRRVANIFFLGIAILQFFPKFATVSPGLVILPLLAVTIITAVKDGYEDVKRHQSDKAINHSVVHVLTGPDVLNTNPMKKKTKTFVRGIKLPKSKRHRARKAQEREAWEMTVLDDLPSDEQAERSRRAQEVDGQWRAVVDAENDIETVENDEDDADKPRVGWKRTFWEDVRVGDFVKIYNDESFPADIVICATSEEEDVAYVETKGLDGETNLKSRHAVGGLDHVRSAQACSKAEFELECDIPDVDLYKLNAAVILPTGEKYPIDADMTLLRGCVLRNTAWVIGVVMYTGSDSKIILNSGETPSKRSRVERQMNPQVLFSICLLGIAGIICGVIDHFHEKKYFSLNAYWTLYDDQSDDNPVINGVFTFLNSLITFQNIIPISLYISIEFVRTAQAALIYYDDDIKYQKTGRRTTARSWNLSDDLGQIEYVFSDKTGTLTQNLMVFQQCSIGGVVYTGDGKQVVGALNSEVTEGPGSKPFHDSTTNLDSTAGQPEDQEEPSKPKKESIPRFHADAIDQILEDDQSDQFHRISSFFKNLALCHTALASEAEDGTMEYMAQSPDEAALVQAAADVGFVFRGKDRNIIKMTSPHSDQVDEFELLNVLEFTSARKRMSVILRKLDDSGKLFLLIKGADNVIFDRLAPGNDRLKDKTSQDLEYFASEGLRTLCLGYRAISEVEFAEWSKDYNEASTSLDDREGKVAEVAARIEHSLTLLGASAIEDKLQDGVPEAIADLKRAGIKVWVATGDKLETAISIGYSASLLEKDTNLIVIRGGAYGTPNSAYEQIKSAIEQFFGQDIVSKAGSHPPGVLPRSVPPTSSFQPKKESTSVGGYSLVIEGSALTHTFLEEWTQDLLLELSTRCDTVICCRVSPLQKAQIVRLIKDNIGAMTLAIGDGANDVSMIQAADIGVGISGEEGLQAVNSSDYAIAQFRYLSRLLFVHGHWSYIRNANMILNFFYKNIVGVAVLFFFQIYCGWSTTYAYDYVYLLLWNVAWTLFPVIAIGLFDRDLNDDDLMNLPELYNRGREGKYFGFKRYLYFVFEGTLQSAIIFFIIIFTYDVTTARSDGYDVFLYEFSTVMVIGAVVVCNEFHGITTTAWTWISGASIAIGPVLLWIFVAIYAILPPNLMLSYSYGMDHYLFQSGIFWLGTFFVIVVALMPRYISQAFKEIINPTDIDIIRAARKINRPIELYEGEETHDINDVSYYQNPYNLDSSMDLSAVTRESLIPDSDSMVSLAPLRRTVTSGSLIDMSTGLTTSASGTGYDFSSEEGGGVAGRRRSQLYLASLLGGRGNTITRRFKSRQEQLKAEALGRALASTSEDKQDTPRERSGTFSSLKLKAGNILSSGSLVHDSEDQQRQANGNTPTTSEPLSPVYPSHPLSPGSMQGFDPYASSSRFHPQHHQQSHQSEEGSIRKDDGIDEDGMYMAI</sequence>
<feature type="binding site" evidence="16">
    <location>
        <position position="519"/>
    </location>
    <ligand>
        <name>Mg(2+)</name>
        <dbReference type="ChEBI" id="CHEBI:18420"/>
    </ligand>
</feature>
<feature type="binding site" evidence="15">
    <location>
        <position position="951"/>
    </location>
    <ligand>
        <name>ATP</name>
        <dbReference type="ChEBI" id="CHEBI:30616"/>
    </ligand>
</feature>
<dbReference type="PROSITE" id="PS00154">
    <property type="entry name" value="ATPASE_E1_E2"/>
    <property type="match status" value="1"/>
</dbReference>
<feature type="transmembrane region" description="Helical" evidence="17">
    <location>
        <begin position="1151"/>
        <end position="1169"/>
    </location>
</feature>
<evidence type="ECO:0000256" key="14">
    <source>
        <dbReference type="PIRSR" id="PIRSR606539-1"/>
    </source>
</evidence>
<dbReference type="Gene3D" id="3.40.1110.10">
    <property type="entry name" value="Calcium-transporting ATPase, cytoplasmic domain N"/>
    <property type="match status" value="1"/>
</dbReference>
<dbReference type="GO" id="GO:0016887">
    <property type="term" value="F:ATP hydrolysis activity"/>
    <property type="evidence" value="ECO:0007669"/>
    <property type="project" value="InterPro"/>
</dbReference>
<dbReference type="InterPro" id="IPR008250">
    <property type="entry name" value="ATPase_P-typ_transduc_dom_A_sf"/>
</dbReference>
<evidence type="ECO:0000256" key="7">
    <source>
        <dbReference type="ARBA" id="ARBA00022840"/>
    </source>
</evidence>
<dbReference type="InterPro" id="IPR023214">
    <property type="entry name" value="HAD_sf"/>
</dbReference>
<comment type="subcellular location">
    <subcellularLocation>
        <location evidence="1 17">Membrane</location>
        <topology evidence="1 17">Multi-pass membrane protein</topology>
    </subcellularLocation>
</comment>
<comment type="catalytic activity">
    <reaction evidence="13">
        <text>a 1,2-diacyl-sn-glycero-3-phosphoethanolamine(out) + ATP + H2O = a 1,2-diacyl-sn-glycero-3-phosphoethanolamine(in) + ADP + phosphate + H(+)</text>
        <dbReference type="Rhea" id="RHEA:66132"/>
        <dbReference type="ChEBI" id="CHEBI:15377"/>
        <dbReference type="ChEBI" id="CHEBI:15378"/>
        <dbReference type="ChEBI" id="CHEBI:30616"/>
        <dbReference type="ChEBI" id="CHEBI:43474"/>
        <dbReference type="ChEBI" id="CHEBI:64612"/>
        <dbReference type="ChEBI" id="CHEBI:456216"/>
    </reaction>
    <physiologicalReaction direction="left-to-right" evidence="13">
        <dbReference type="Rhea" id="RHEA:66133"/>
    </physiologicalReaction>
</comment>
<feature type="region of interest" description="Disordered" evidence="18">
    <location>
        <begin position="552"/>
        <end position="592"/>
    </location>
</feature>
<feature type="transmembrane region" description="Helical" evidence="17">
    <location>
        <begin position="86"/>
        <end position="103"/>
    </location>
</feature>
<reference evidence="21" key="1">
    <citation type="submission" date="2014-08" db="EMBL/GenBank/DDBJ databases">
        <authorList>
            <person name="Sharma Rahul"/>
            <person name="Thines Marco"/>
        </authorList>
    </citation>
    <scope>NUCLEOTIDE SEQUENCE</scope>
</reference>
<dbReference type="SFLD" id="SFLDG00002">
    <property type="entry name" value="C1.7:_P-type_atpase_like"/>
    <property type="match status" value="1"/>
</dbReference>
<evidence type="ECO:0000256" key="10">
    <source>
        <dbReference type="ARBA" id="ARBA00022989"/>
    </source>
</evidence>
<evidence type="ECO:0000256" key="6">
    <source>
        <dbReference type="ARBA" id="ARBA00022741"/>
    </source>
</evidence>
<feature type="binding site" evidence="15">
    <location>
        <position position="748"/>
    </location>
    <ligand>
        <name>ATP</name>
        <dbReference type="ChEBI" id="CHEBI:30616"/>
    </ligand>
</feature>
<dbReference type="SFLD" id="SFLDS00003">
    <property type="entry name" value="Haloacid_Dehalogenase"/>
    <property type="match status" value="1"/>
</dbReference>
<feature type="binding site" evidence="15">
    <location>
        <position position="828"/>
    </location>
    <ligand>
        <name>ATP</name>
        <dbReference type="ChEBI" id="CHEBI:30616"/>
    </ligand>
</feature>
<evidence type="ECO:0000256" key="8">
    <source>
        <dbReference type="ARBA" id="ARBA00022842"/>
    </source>
</evidence>
<dbReference type="NCBIfam" id="TIGR01494">
    <property type="entry name" value="ATPase_P-type"/>
    <property type="match status" value="1"/>
</dbReference>
<comment type="catalytic activity">
    <reaction evidence="12 17">
        <text>ATP + H2O + phospholipidSide 1 = ADP + phosphate + phospholipidSide 2.</text>
        <dbReference type="EC" id="7.6.2.1"/>
    </reaction>
</comment>
<dbReference type="SUPFAM" id="SSF81653">
    <property type="entry name" value="Calcium ATPase, transduction domain A"/>
    <property type="match status" value="1"/>
</dbReference>
<feature type="transmembrane region" description="Helical" evidence="17">
    <location>
        <begin position="401"/>
        <end position="421"/>
    </location>
</feature>
<feature type="transmembrane region" description="Helical" evidence="17">
    <location>
        <begin position="1038"/>
        <end position="1060"/>
    </location>
</feature>
<feature type="compositionally biased region" description="Basic and acidic residues" evidence="18">
    <location>
        <begin position="1487"/>
        <end position="1497"/>
    </location>
</feature>
<dbReference type="Gene3D" id="3.40.50.1000">
    <property type="entry name" value="HAD superfamily/HAD-like"/>
    <property type="match status" value="1"/>
</dbReference>
<evidence type="ECO:0000256" key="2">
    <source>
        <dbReference type="ARBA" id="ARBA00008109"/>
    </source>
</evidence>
<feature type="binding site" evidence="15">
    <location>
        <position position="830"/>
    </location>
    <ligand>
        <name>ATP</name>
        <dbReference type="ChEBI" id="CHEBI:30616"/>
    </ligand>
</feature>
<feature type="region of interest" description="Disordered" evidence="18">
    <location>
        <begin position="1390"/>
        <end position="1417"/>
    </location>
</feature>
<feature type="binding site" evidence="15">
    <location>
        <position position="689"/>
    </location>
    <ligand>
        <name>ATP</name>
        <dbReference type="ChEBI" id="CHEBI:30616"/>
    </ligand>
</feature>
<feature type="transmembrane region" description="Helical" evidence="17">
    <location>
        <begin position="1117"/>
        <end position="1139"/>
    </location>
</feature>
<dbReference type="InterPro" id="IPR036412">
    <property type="entry name" value="HAD-like_sf"/>
</dbReference>
<evidence type="ECO:0000256" key="9">
    <source>
        <dbReference type="ARBA" id="ARBA00022967"/>
    </source>
</evidence>
<keyword evidence="9 17" id="KW-1278">Translocase</keyword>
<feature type="transmembrane region" description="Helical" evidence="17">
    <location>
        <begin position="1181"/>
        <end position="1204"/>
    </location>
</feature>
<evidence type="ECO:0000256" key="3">
    <source>
        <dbReference type="ARBA" id="ARBA00022553"/>
    </source>
</evidence>
<keyword evidence="11 17" id="KW-0472">Membrane</keyword>
<feature type="transmembrane region" description="Helical" evidence="17">
    <location>
        <begin position="445"/>
        <end position="469"/>
    </location>
</feature>
<feature type="binding site" evidence="16">
    <location>
        <position position="977"/>
    </location>
    <ligand>
        <name>Mg(2+)</name>
        <dbReference type="ChEBI" id="CHEBI:18420"/>
    </ligand>
</feature>
<dbReference type="Pfam" id="PF16212">
    <property type="entry name" value="PhoLip_ATPase_C"/>
    <property type="match status" value="1"/>
</dbReference>
<feature type="active site" description="4-aspartylphosphate intermediate" evidence="14">
    <location>
        <position position="517"/>
    </location>
</feature>
<feature type="transmembrane region" description="Helical" evidence="17">
    <location>
        <begin position="1066"/>
        <end position="1087"/>
    </location>
</feature>
<proteinExistence type="inferred from homology"/>
<dbReference type="PANTHER" id="PTHR24092">
    <property type="entry name" value="PROBABLE PHOSPHOLIPID-TRANSPORTING ATPASE"/>
    <property type="match status" value="1"/>
</dbReference>
<keyword evidence="10 17" id="KW-1133">Transmembrane helix</keyword>
<feature type="binding site" evidence="15">
    <location>
        <position position="981"/>
    </location>
    <ligand>
        <name>ATP</name>
        <dbReference type="ChEBI" id="CHEBI:30616"/>
    </ligand>
</feature>
<evidence type="ECO:0000256" key="12">
    <source>
        <dbReference type="ARBA" id="ARBA00034036"/>
    </source>
</evidence>
<dbReference type="GO" id="GO:0000287">
    <property type="term" value="F:magnesium ion binding"/>
    <property type="evidence" value="ECO:0007669"/>
    <property type="project" value="UniProtKB-UniRule"/>
</dbReference>
<feature type="binding site" evidence="15">
    <location>
        <position position="957"/>
    </location>
    <ligand>
        <name>ATP</name>
        <dbReference type="ChEBI" id="CHEBI:30616"/>
    </ligand>
</feature>
<feature type="region of interest" description="Disordered" evidence="18">
    <location>
        <begin position="1432"/>
        <end position="1503"/>
    </location>
</feature>
<dbReference type="EC" id="7.6.2.1" evidence="17"/>
<evidence type="ECO:0000313" key="21">
    <source>
        <dbReference type="EMBL" id="CDZ97705.1"/>
    </source>
</evidence>
<dbReference type="InterPro" id="IPR023298">
    <property type="entry name" value="ATPase_P-typ_TM_dom_sf"/>
</dbReference>
<keyword evidence="8 16" id="KW-0460">Magnesium</keyword>
<dbReference type="GO" id="GO:0005524">
    <property type="term" value="F:ATP binding"/>
    <property type="evidence" value="ECO:0007669"/>
    <property type="project" value="UniProtKB-UniRule"/>
</dbReference>
<keyword evidence="5 16" id="KW-0479">Metal-binding</keyword>
<keyword evidence="3" id="KW-0597">Phosphoprotein</keyword>
<dbReference type="GO" id="GO:0140326">
    <property type="term" value="F:ATPase-coupled intramembrane lipid transporter activity"/>
    <property type="evidence" value="ECO:0007669"/>
    <property type="project" value="UniProtKB-EC"/>
</dbReference>
<feature type="compositionally biased region" description="Basic and acidic residues" evidence="18">
    <location>
        <begin position="1399"/>
        <end position="1410"/>
    </location>
</feature>
<feature type="binding site" evidence="15">
    <location>
        <position position="829"/>
    </location>
    <ligand>
        <name>ATP</name>
        <dbReference type="ChEBI" id="CHEBI:30616"/>
    </ligand>
</feature>
<dbReference type="InterPro" id="IPR032631">
    <property type="entry name" value="P-type_ATPase_N"/>
</dbReference>
<dbReference type="Pfam" id="PF13246">
    <property type="entry name" value="Cation_ATPase"/>
    <property type="match status" value="1"/>
</dbReference>
<dbReference type="InterPro" id="IPR032630">
    <property type="entry name" value="P_typ_ATPase_c"/>
</dbReference>
<dbReference type="EMBL" id="LN483249">
    <property type="protein sequence ID" value="CDZ97705.1"/>
    <property type="molecule type" value="Genomic_DNA"/>
</dbReference>
<evidence type="ECO:0000256" key="16">
    <source>
        <dbReference type="PIRSR" id="PIRSR606539-3"/>
    </source>
</evidence>
<feature type="binding site" evidence="15">
    <location>
        <position position="980"/>
    </location>
    <ligand>
        <name>ATP</name>
        <dbReference type="ChEBI" id="CHEBI:30616"/>
    </ligand>
</feature>
<keyword evidence="6 15" id="KW-0547">Nucleotide-binding</keyword>
<accession>A0A0F7SH74</accession>
<evidence type="ECO:0000256" key="13">
    <source>
        <dbReference type="ARBA" id="ARBA00049128"/>
    </source>
</evidence>
<feature type="compositionally biased region" description="Polar residues" evidence="18">
    <location>
        <begin position="565"/>
        <end position="575"/>
    </location>
</feature>
<evidence type="ECO:0000259" key="20">
    <source>
        <dbReference type="Pfam" id="PF16212"/>
    </source>
</evidence>
<dbReference type="Gene3D" id="2.70.150.10">
    <property type="entry name" value="Calcium-transporting ATPase, cytoplasmic transduction domain A"/>
    <property type="match status" value="1"/>
</dbReference>
<dbReference type="GO" id="GO:0045332">
    <property type="term" value="P:phospholipid translocation"/>
    <property type="evidence" value="ECO:0007669"/>
    <property type="project" value="TreeGrafter"/>
</dbReference>
<organism evidence="21">
    <name type="scientific">Phaffia rhodozyma</name>
    <name type="common">Yeast</name>
    <name type="synonym">Xanthophyllomyces dendrorhous</name>
    <dbReference type="NCBI Taxonomy" id="264483"/>
    <lineage>
        <taxon>Eukaryota</taxon>
        <taxon>Fungi</taxon>
        <taxon>Dikarya</taxon>
        <taxon>Basidiomycota</taxon>
        <taxon>Agaricomycotina</taxon>
        <taxon>Tremellomycetes</taxon>
        <taxon>Cystofilobasidiales</taxon>
        <taxon>Mrakiaceae</taxon>
        <taxon>Phaffia</taxon>
    </lineage>
</organism>
<dbReference type="SFLD" id="SFLDF00027">
    <property type="entry name" value="p-type_atpase"/>
    <property type="match status" value="1"/>
</dbReference>
<dbReference type="PRINTS" id="PR00119">
    <property type="entry name" value="CATATPASE"/>
</dbReference>
<dbReference type="InterPro" id="IPR044492">
    <property type="entry name" value="P_typ_ATPase_HD_dom"/>
</dbReference>
<keyword evidence="4 17" id="KW-0812">Transmembrane</keyword>
<feature type="binding site" evidence="15">
    <location>
        <position position="519"/>
    </location>
    <ligand>
        <name>ATP</name>
        <dbReference type="ChEBI" id="CHEBI:30616"/>
    </ligand>
</feature>
<feature type="binding site" evidence="16">
    <location>
        <position position="517"/>
    </location>
    <ligand>
        <name>Mg(2+)</name>
        <dbReference type="ChEBI" id="CHEBI:18420"/>
    </ligand>
</feature>
<dbReference type="SUPFAM" id="SSF81665">
    <property type="entry name" value="Calcium ATPase, transmembrane domain M"/>
    <property type="match status" value="1"/>
</dbReference>
<evidence type="ECO:0000259" key="19">
    <source>
        <dbReference type="Pfam" id="PF16209"/>
    </source>
</evidence>
<dbReference type="SUPFAM" id="SSF81660">
    <property type="entry name" value="Metal cation-transporting ATPase, ATP-binding domain N"/>
    <property type="match status" value="1"/>
</dbReference>
<feature type="transmembrane region" description="Helical" evidence="17">
    <location>
        <begin position="109"/>
        <end position="127"/>
    </location>
</feature>
<dbReference type="NCBIfam" id="TIGR01652">
    <property type="entry name" value="ATPase-Plipid"/>
    <property type="match status" value="1"/>
</dbReference>
<keyword evidence="7 15" id="KW-0067">ATP-binding</keyword>
<dbReference type="InterPro" id="IPR023299">
    <property type="entry name" value="ATPase_P-typ_cyto_dom_N"/>
</dbReference>
<evidence type="ECO:0000256" key="15">
    <source>
        <dbReference type="PIRSR" id="PIRSR606539-2"/>
    </source>
</evidence>
<feature type="compositionally biased region" description="Polar residues" evidence="18">
    <location>
        <begin position="1438"/>
        <end position="1450"/>
    </location>
</feature>
<name>A0A0F7SH74_PHARH</name>
<evidence type="ECO:0000256" key="18">
    <source>
        <dbReference type="SAM" id="MobiDB-lite"/>
    </source>
</evidence>
<comment type="cofactor">
    <cofactor evidence="16">
        <name>Mg(2+)</name>
        <dbReference type="ChEBI" id="CHEBI:18420"/>
    </cofactor>
</comment>
<feature type="compositionally biased region" description="Basic and acidic residues" evidence="18">
    <location>
        <begin position="582"/>
        <end position="592"/>
    </location>
</feature>
<feature type="binding site" evidence="15">
    <location>
        <position position="518"/>
    </location>
    <ligand>
        <name>ATP</name>
        <dbReference type="ChEBI" id="CHEBI:30616"/>
    </ligand>
</feature>
<protein>
    <recommendedName>
        <fullName evidence="17">Phospholipid-transporting ATPase</fullName>
        <ecNumber evidence="17">7.6.2.1</ecNumber>
    </recommendedName>
</protein>
<feature type="region of interest" description="Disordered" evidence="18">
    <location>
        <begin position="888"/>
        <end position="908"/>
    </location>
</feature>
<evidence type="ECO:0000256" key="11">
    <source>
        <dbReference type="ARBA" id="ARBA00023136"/>
    </source>
</evidence>
<dbReference type="InterPro" id="IPR018303">
    <property type="entry name" value="ATPase_P-typ_P_site"/>
</dbReference>
<dbReference type="InterPro" id="IPR006539">
    <property type="entry name" value="P-type_ATPase_IV"/>
</dbReference>
<feature type="domain" description="P-type ATPase N-terminal" evidence="19">
    <location>
        <begin position="49"/>
        <end position="112"/>
    </location>
</feature>
<feature type="transmembrane region" description="Helical" evidence="17">
    <location>
        <begin position="1224"/>
        <end position="1243"/>
    </location>
</feature>
<dbReference type="GO" id="GO:0005886">
    <property type="term" value="C:plasma membrane"/>
    <property type="evidence" value="ECO:0007669"/>
    <property type="project" value="TreeGrafter"/>
</dbReference>
<dbReference type="PANTHER" id="PTHR24092:SF153">
    <property type="entry name" value="PHOSPHOLIPID-TRANSPORTING ATPASE"/>
    <property type="match status" value="1"/>
</dbReference>